<gene>
    <name evidence="2" type="ORF">LCGC14_0450320</name>
</gene>
<dbReference type="EMBL" id="LAZR01000446">
    <property type="protein sequence ID" value="KKN68541.1"/>
    <property type="molecule type" value="Genomic_DNA"/>
</dbReference>
<name>A0A0F9V4T3_9ZZZZ</name>
<protein>
    <submittedName>
        <fullName evidence="2">Uncharacterized protein</fullName>
    </submittedName>
</protein>
<proteinExistence type="predicted"/>
<dbReference type="AlphaFoldDB" id="A0A0F9V4T3"/>
<evidence type="ECO:0000313" key="2">
    <source>
        <dbReference type="EMBL" id="KKN68541.1"/>
    </source>
</evidence>
<comment type="caution">
    <text evidence="2">The sequence shown here is derived from an EMBL/GenBank/DDBJ whole genome shotgun (WGS) entry which is preliminary data.</text>
</comment>
<feature type="transmembrane region" description="Helical" evidence="1">
    <location>
        <begin position="20"/>
        <end position="40"/>
    </location>
</feature>
<accession>A0A0F9V4T3</accession>
<keyword evidence="1" id="KW-0812">Transmembrane</keyword>
<keyword evidence="1" id="KW-0472">Membrane</keyword>
<sequence length="99" mass="10807">MKPPNVINNQKIRALNGRGLLIAAAIGFAVGIIIIQPLGISLLKYDQGGDAGNWWYLFKKTVGQAFRFGDIEQILKNVLFGVLGSSLALLSYARKALYN</sequence>
<feature type="transmembrane region" description="Helical" evidence="1">
    <location>
        <begin position="74"/>
        <end position="93"/>
    </location>
</feature>
<evidence type="ECO:0000256" key="1">
    <source>
        <dbReference type="SAM" id="Phobius"/>
    </source>
</evidence>
<organism evidence="2">
    <name type="scientific">marine sediment metagenome</name>
    <dbReference type="NCBI Taxonomy" id="412755"/>
    <lineage>
        <taxon>unclassified sequences</taxon>
        <taxon>metagenomes</taxon>
        <taxon>ecological metagenomes</taxon>
    </lineage>
</organism>
<keyword evidence="1" id="KW-1133">Transmembrane helix</keyword>
<reference evidence="2" key="1">
    <citation type="journal article" date="2015" name="Nature">
        <title>Complex archaea that bridge the gap between prokaryotes and eukaryotes.</title>
        <authorList>
            <person name="Spang A."/>
            <person name="Saw J.H."/>
            <person name="Jorgensen S.L."/>
            <person name="Zaremba-Niedzwiedzka K."/>
            <person name="Martijn J."/>
            <person name="Lind A.E."/>
            <person name="van Eijk R."/>
            <person name="Schleper C."/>
            <person name="Guy L."/>
            <person name="Ettema T.J."/>
        </authorList>
    </citation>
    <scope>NUCLEOTIDE SEQUENCE</scope>
</reference>